<comment type="caution">
    <text evidence="2">The sequence shown here is derived from an EMBL/GenBank/DDBJ whole genome shotgun (WGS) entry which is preliminary data.</text>
</comment>
<dbReference type="SUPFAM" id="SSF53474">
    <property type="entry name" value="alpha/beta-Hydrolases"/>
    <property type="match status" value="1"/>
</dbReference>
<protein>
    <submittedName>
        <fullName evidence="2">Alpha/beta fold hydrolase</fullName>
    </submittedName>
</protein>
<dbReference type="InterPro" id="IPR029058">
    <property type="entry name" value="AB_hydrolase_fold"/>
</dbReference>
<dbReference type="AlphaFoldDB" id="A0AAE3J075"/>
<dbReference type="Pfam" id="PF00561">
    <property type="entry name" value="Abhydrolase_1"/>
    <property type="match status" value="1"/>
</dbReference>
<sequence>MPIFDHQGLEVHWQEDGSPTGEPIVFAHPLGTNLRVWDAVFAACPELSAYRLIRYDIRGHGKSSTPPPPYTMGSLIGEAEALIEHLGIIDCVFVGAHLGGQIAQGLAVKRLDQIRALVLVNTAAKIGIKTKWDVQLEALQKNGMPAAESATKGWFSRANQNSPEAEHWRTVLLQNALDGYIGCCHAMSGTDFFTPVSGLRLSTLGLSAYNDTLIPPDLMRDTVELIHGADFQIMPRAAHLSMIEQPVDFGERLADFLKKIGHGSCSCDDGCSGH</sequence>
<name>A0AAE3J075_9RHOB</name>
<dbReference type="PRINTS" id="PR00111">
    <property type="entry name" value="ABHYDROLASE"/>
</dbReference>
<dbReference type="PANTHER" id="PTHR43194">
    <property type="entry name" value="HYDROLASE ALPHA/BETA FOLD FAMILY"/>
    <property type="match status" value="1"/>
</dbReference>
<dbReference type="Proteomes" id="UP001208041">
    <property type="component" value="Unassembled WGS sequence"/>
</dbReference>
<gene>
    <name evidence="2" type="ORF">OH136_12315</name>
</gene>
<dbReference type="EMBL" id="JAOYFC010000002">
    <property type="protein sequence ID" value="MCV6825340.1"/>
    <property type="molecule type" value="Genomic_DNA"/>
</dbReference>
<proteinExistence type="predicted"/>
<dbReference type="InterPro" id="IPR000073">
    <property type="entry name" value="AB_hydrolase_1"/>
</dbReference>
<dbReference type="PANTHER" id="PTHR43194:SF2">
    <property type="entry name" value="PEROXISOMAL MEMBRANE PROTEIN LPX1"/>
    <property type="match status" value="1"/>
</dbReference>
<accession>A0AAE3J075</accession>
<keyword evidence="2" id="KW-0378">Hydrolase</keyword>
<evidence type="ECO:0000313" key="2">
    <source>
        <dbReference type="EMBL" id="MCV6825340.1"/>
    </source>
</evidence>
<dbReference type="InterPro" id="IPR050228">
    <property type="entry name" value="Carboxylesterase_BioH"/>
</dbReference>
<reference evidence="2" key="1">
    <citation type="submission" date="2022-10" db="EMBL/GenBank/DDBJ databases">
        <authorList>
            <person name="Yue Y."/>
        </authorList>
    </citation>
    <scope>NUCLEOTIDE SEQUENCE</scope>
    <source>
        <strain evidence="2">Z654</strain>
    </source>
</reference>
<dbReference type="Gene3D" id="3.40.50.1820">
    <property type="entry name" value="alpha/beta hydrolase"/>
    <property type="match status" value="1"/>
</dbReference>
<organism evidence="2 3">
    <name type="scientific">Halocynthiibacter halioticoli</name>
    <dbReference type="NCBI Taxonomy" id="2986804"/>
    <lineage>
        <taxon>Bacteria</taxon>
        <taxon>Pseudomonadati</taxon>
        <taxon>Pseudomonadota</taxon>
        <taxon>Alphaproteobacteria</taxon>
        <taxon>Rhodobacterales</taxon>
        <taxon>Paracoccaceae</taxon>
        <taxon>Halocynthiibacter</taxon>
    </lineage>
</organism>
<dbReference type="GO" id="GO:0016787">
    <property type="term" value="F:hydrolase activity"/>
    <property type="evidence" value="ECO:0007669"/>
    <property type="project" value="UniProtKB-KW"/>
</dbReference>
<feature type="domain" description="AB hydrolase-1" evidence="1">
    <location>
        <begin position="23"/>
        <end position="138"/>
    </location>
</feature>
<dbReference type="RefSeq" id="WP_263954209.1">
    <property type="nucleotide sequence ID" value="NZ_JAOYFC010000002.1"/>
</dbReference>
<evidence type="ECO:0000259" key="1">
    <source>
        <dbReference type="Pfam" id="PF00561"/>
    </source>
</evidence>
<keyword evidence="3" id="KW-1185">Reference proteome</keyword>
<evidence type="ECO:0000313" key="3">
    <source>
        <dbReference type="Proteomes" id="UP001208041"/>
    </source>
</evidence>